<dbReference type="GeneTree" id="ENSGT01030000237997"/>
<keyword evidence="2" id="KW-1185">Reference proteome</keyword>
<name>A0A2I3T9J8_PANTR</name>
<dbReference type="AlphaFoldDB" id="A0A2I3T9J8"/>
<reference evidence="1 2" key="1">
    <citation type="journal article" date="2005" name="Nature">
        <title>Initial sequence of the chimpanzee genome and comparison with the human genome.</title>
        <authorList>
            <consortium name="Chimpanzee sequencing and analysis consortium"/>
        </authorList>
    </citation>
    <scope>NUCLEOTIDE SEQUENCE [LARGE SCALE GENOMIC DNA]</scope>
</reference>
<sequence length="98" mass="10592">MWPQPHIPSRPAMSEETLQSKLAAAKRKIRNYQWRNSLGVPRGTTTSGGCHSPGDVSLGWPGSWGQGAQGCLDCGRTVGSWLRILCLNPTSPAAKDMM</sequence>
<dbReference type="EMBL" id="AACZ04030894">
    <property type="status" value="NOT_ANNOTATED_CDS"/>
    <property type="molecule type" value="Genomic_DNA"/>
</dbReference>
<accession>A0A2I3T9J8</accession>
<dbReference type="Ensembl" id="ENSPTRT00000107861.1">
    <property type="protein sequence ID" value="ENSPTRP00000085911.1"/>
    <property type="gene ID" value="ENSPTRG00000045420.1"/>
</dbReference>
<evidence type="ECO:0000313" key="2">
    <source>
        <dbReference type="Proteomes" id="UP000002277"/>
    </source>
</evidence>
<evidence type="ECO:0000313" key="1">
    <source>
        <dbReference type="Ensembl" id="ENSPTRP00000085911.1"/>
    </source>
</evidence>
<dbReference type="Proteomes" id="UP000002277">
    <property type="component" value="Chromosome 19"/>
</dbReference>
<reference evidence="1" key="3">
    <citation type="submission" date="2025-09" db="UniProtKB">
        <authorList>
            <consortium name="Ensembl"/>
        </authorList>
    </citation>
    <scope>IDENTIFICATION</scope>
</reference>
<reference evidence="1" key="2">
    <citation type="submission" date="2025-08" db="UniProtKB">
        <authorList>
            <consortium name="Ensembl"/>
        </authorList>
    </citation>
    <scope>IDENTIFICATION</scope>
</reference>
<dbReference type="OMA" id="WPQPHIP"/>
<proteinExistence type="predicted"/>
<protein>
    <submittedName>
        <fullName evidence="1">Uncharacterized protein</fullName>
    </submittedName>
</protein>
<organism evidence="1 2">
    <name type="scientific">Pan troglodytes</name>
    <name type="common">Chimpanzee</name>
    <dbReference type="NCBI Taxonomy" id="9598"/>
    <lineage>
        <taxon>Eukaryota</taxon>
        <taxon>Metazoa</taxon>
        <taxon>Chordata</taxon>
        <taxon>Craniata</taxon>
        <taxon>Vertebrata</taxon>
        <taxon>Euteleostomi</taxon>
        <taxon>Mammalia</taxon>
        <taxon>Eutheria</taxon>
        <taxon>Euarchontoglires</taxon>
        <taxon>Primates</taxon>
        <taxon>Haplorrhini</taxon>
        <taxon>Catarrhini</taxon>
        <taxon>Hominidae</taxon>
        <taxon>Pan</taxon>
    </lineage>
</organism>
<dbReference type="InParanoid" id="A0A2I3T9J8"/>
<dbReference type="Bgee" id="ENSPTRG00000045420">
    <property type="expression patterns" value="Expressed in testis and 13 other cell types or tissues"/>
</dbReference>